<dbReference type="GO" id="GO:0005576">
    <property type="term" value="C:extracellular region"/>
    <property type="evidence" value="ECO:0007669"/>
    <property type="project" value="TreeGrafter"/>
</dbReference>
<dbReference type="Proteomes" id="UP001285441">
    <property type="component" value="Unassembled WGS sequence"/>
</dbReference>
<dbReference type="AlphaFoldDB" id="A0AAE0NWT6"/>
<feature type="signal peptide" evidence="1">
    <location>
        <begin position="1"/>
        <end position="18"/>
    </location>
</feature>
<protein>
    <submittedName>
        <fullName evidence="2">Hydrophobic surface binding protein A-domain-containing protein</fullName>
    </submittedName>
</protein>
<proteinExistence type="predicted"/>
<sequence>MRFTTLLNPLALAATVLGDYTAIVASISDINKSTLKLQTNVNNWKGNLLGTLPIISESTALLEAIKKGTKTSKASEALNFTGALYVAEGTISLANSVNATMTALIAAKPKFNKLLLGPIILVNLGLQKSATDDFSAAILTKVPADLKAVAESLIAPIDKALEKAIDEFRHFP</sequence>
<evidence type="ECO:0000313" key="3">
    <source>
        <dbReference type="Proteomes" id="UP001285441"/>
    </source>
</evidence>
<name>A0AAE0NWT6_9PEZI</name>
<keyword evidence="3" id="KW-1185">Reference proteome</keyword>
<dbReference type="Pfam" id="PF12296">
    <property type="entry name" value="HsbA"/>
    <property type="match status" value="1"/>
</dbReference>
<feature type="chain" id="PRO_5042246666" evidence="1">
    <location>
        <begin position="19"/>
        <end position="172"/>
    </location>
</feature>
<reference evidence="2" key="2">
    <citation type="submission" date="2023-06" db="EMBL/GenBank/DDBJ databases">
        <authorList>
            <consortium name="Lawrence Berkeley National Laboratory"/>
            <person name="Haridas S."/>
            <person name="Hensen N."/>
            <person name="Bonometti L."/>
            <person name="Westerberg I."/>
            <person name="Brannstrom I.O."/>
            <person name="Guillou S."/>
            <person name="Cros-Aarteil S."/>
            <person name="Calhoun S."/>
            <person name="Kuo A."/>
            <person name="Mondo S."/>
            <person name="Pangilinan J."/>
            <person name="Riley R."/>
            <person name="LaButti K."/>
            <person name="Andreopoulos B."/>
            <person name="Lipzen A."/>
            <person name="Chen C."/>
            <person name="Yanf M."/>
            <person name="Daum C."/>
            <person name="Ng V."/>
            <person name="Clum A."/>
            <person name="Steindorff A."/>
            <person name="Ohm R."/>
            <person name="Martin F."/>
            <person name="Silar P."/>
            <person name="Natvig D."/>
            <person name="Lalanne C."/>
            <person name="Gautier V."/>
            <person name="Ament-velasquez S.L."/>
            <person name="Kruys A."/>
            <person name="Hutchinson M.I."/>
            <person name="Powell A.J."/>
            <person name="Barry K."/>
            <person name="Miller A.N."/>
            <person name="Grigoriev I.V."/>
            <person name="Debuchy R."/>
            <person name="Gladieux P."/>
            <person name="Thoren M.H."/>
            <person name="Johannesson H."/>
        </authorList>
    </citation>
    <scope>NUCLEOTIDE SEQUENCE</scope>
    <source>
        <strain evidence="2">CBS 232.78</strain>
    </source>
</reference>
<gene>
    <name evidence="2" type="ORF">B0H63DRAFT_506843</name>
</gene>
<dbReference type="PANTHER" id="PTHR38123:SF6">
    <property type="entry name" value="CELL WALL SERINE-THREONINE-RICH GALACTOMANNOPROTEIN MP1 (AFU_ORTHOLOGUE AFUA_4G03240)"/>
    <property type="match status" value="1"/>
</dbReference>
<evidence type="ECO:0000313" key="2">
    <source>
        <dbReference type="EMBL" id="KAK3389187.1"/>
    </source>
</evidence>
<dbReference type="EMBL" id="JAULSW010000002">
    <property type="protein sequence ID" value="KAK3389187.1"/>
    <property type="molecule type" value="Genomic_DNA"/>
</dbReference>
<keyword evidence="1" id="KW-0732">Signal</keyword>
<evidence type="ECO:0000256" key="1">
    <source>
        <dbReference type="SAM" id="SignalP"/>
    </source>
</evidence>
<dbReference type="Gene3D" id="1.20.1280.140">
    <property type="match status" value="1"/>
</dbReference>
<accession>A0AAE0NWT6</accession>
<dbReference type="PANTHER" id="PTHR38123">
    <property type="entry name" value="CELL WALL SERINE-THREONINE-RICH GALACTOMANNOPROTEIN MP1 (AFU_ORTHOLOGUE AFUA_4G03240)"/>
    <property type="match status" value="1"/>
</dbReference>
<dbReference type="InterPro" id="IPR021054">
    <property type="entry name" value="Cell_wall_mannoprotein_1"/>
</dbReference>
<reference evidence="2" key="1">
    <citation type="journal article" date="2023" name="Mol. Phylogenet. Evol.">
        <title>Genome-scale phylogeny and comparative genomics of the fungal order Sordariales.</title>
        <authorList>
            <person name="Hensen N."/>
            <person name="Bonometti L."/>
            <person name="Westerberg I."/>
            <person name="Brannstrom I.O."/>
            <person name="Guillou S."/>
            <person name="Cros-Aarteil S."/>
            <person name="Calhoun S."/>
            <person name="Haridas S."/>
            <person name="Kuo A."/>
            <person name="Mondo S."/>
            <person name="Pangilinan J."/>
            <person name="Riley R."/>
            <person name="LaButti K."/>
            <person name="Andreopoulos B."/>
            <person name="Lipzen A."/>
            <person name="Chen C."/>
            <person name="Yan M."/>
            <person name="Daum C."/>
            <person name="Ng V."/>
            <person name="Clum A."/>
            <person name="Steindorff A."/>
            <person name="Ohm R.A."/>
            <person name="Martin F."/>
            <person name="Silar P."/>
            <person name="Natvig D.O."/>
            <person name="Lalanne C."/>
            <person name="Gautier V."/>
            <person name="Ament-Velasquez S.L."/>
            <person name="Kruys A."/>
            <person name="Hutchinson M.I."/>
            <person name="Powell A.J."/>
            <person name="Barry K."/>
            <person name="Miller A.N."/>
            <person name="Grigoriev I.V."/>
            <person name="Debuchy R."/>
            <person name="Gladieux P."/>
            <person name="Hiltunen Thoren M."/>
            <person name="Johannesson H."/>
        </authorList>
    </citation>
    <scope>NUCLEOTIDE SEQUENCE</scope>
    <source>
        <strain evidence="2">CBS 232.78</strain>
    </source>
</reference>
<comment type="caution">
    <text evidence="2">The sequence shown here is derived from an EMBL/GenBank/DDBJ whole genome shotgun (WGS) entry which is preliminary data.</text>
</comment>
<organism evidence="2 3">
    <name type="scientific">Podospora didyma</name>
    <dbReference type="NCBI Taxonomy" id="330526"/>
    <lineage>
        <taxon>Eukaryota</taxon>
        <taxon>Fungi</taxon>
        <taxon>Dikarya</taxon>
        <taxon>Ascomycota</taxon>
        <taxon>Pezizomycotina</taxon>
        <taxon>Sordariomycetes</taxon>
        <taxon>Sordariomycetidae</taxon>
        <taxon>Sordariales</taxon>
        <taxon>Podosporaceae</taxon>
        <taxon>Podospora</taxon>
    </lineage>
</organism>